<dbReference type="NCBIfam" id="NF038065">
    <property type="entry name" value="Pr6Pr"/>
    <property type="match status" value="1"/>
</dbReference>
<reference evidence="2 3" key="1">
    <citation type="journal article" date="2012" name="J. Bacteriol.">
        <title>Twenty-one genome sequences from Pseudomonas species and 19 genome sequences from diverse bacteria isolated from the rhizosphere and endosphere of Populus deltoides.</title>
        <authorList>
            <person name="Brown S.D."/>
            <person name="Utturkar S.M."/>
            <person name="Klingeman D.M."/>
            <person name="Johnson C.M."/>
            <person name="Martin S.L."/>
            <person name="Land M.L."/>
            <person name="Lu T.Y."/>
            <person name="Schadt C.W."/>
            <person name="Doktycz M.J."/>
            <person name="Pelletier D.A."/>
        </authorList>
    </citation>
    <scope>NUCLEOTIDE SEQUENCE [LARGE SCALE GENOMIC DNA]</scope>
    <source>
        <strain evidence="2 3">CF314</strain>
    </source>
</reference>
<dbReference type="RefSeq" id="WP_007842910.1">
    <property type="nucleotide sequence ID" value="NZ_AKJY01000030.1"/>
</dbReference>
<feature type="transmembrane region" description="Helical" evidence="1">
    <location>
        <begin position="134"/>
        <end position="154"/>
    </location>
</feature>
<dbReference type="PATRIC" id="fig|1144316.3.peg.1873"/>
<evidence type="ECO:0008006" key="4">
    <source>
        <dbReference type="Google" id="ProtNLM"/>
    </source>
</evidence>
<keyword evidence="1" id="KW-0472">Membrane</keyword>
<evidence type="ECO:0000313" key="3">
    <source>
        <dbReference type="Proteomes" id="UP000007509"/>
    </source>
</evidence>
<sequence length="200" mass="23262">MKKILSLIFCLIGWFALIAQYYLLLENNINSFWESTVRFFSFFTILTNLIVAVYFTVQALKPQSKKDTDPGILTSITLYICIVGIIYQVILRSTWNPQGLQKLVDELLHSVIPVLTIIYWYLYENKSSLNYKQILKWAVYPLLYFIFIIIRGSFSGFYPYPFVDVNIIGFTQVLMNAFWVLVFFAGLSVIFILIGKALKK</sequence>
<name>J2KHX7_9FLAO</name>
<keyword evidence="1" id="KW-0812">Transmembrane</keyword>
<feature type="transmembrane region" description="Helical" evidence="1">
    <location>
        <begin position="7"/>
        <end position="25"/>
    </location>
</feature>
<dbReference type="InterPro" id="IPR049713">
    <property type="entry name" value="Pr6Pr-like"/>
</dbReference>
<evidence type="ECO:0000256" key="1">
    <source>
        <dbReference type="SAM" id="Phobius"/>
    </source>
</evidence>
<feature type="transmembrane region" description="Helical" evidence="1">
    <location>
        <begin position="37"/>
        <end position="60"/>
    </location>
</feature>
<protein>
    <recommendedName>
        <fullName evidence="4">FAR-17a/AIG1-like protein</fullName>
    </recommendedName>
</protein>
<dbReference type="Proteomes" id="UP000007509">
    <property type="component" value="Unassembled WGS sequence"/>
</dbReference>
<dbReference type="AlphaFoldDB" id="J2KHX7"/>
<feature type="transmembrane region" description="Helical" evidence="1">
    <location>
        <begin position="174"/>
        <end position="194"/>
    </location>
</feature>
<dbReference type="EMBL" id="AKJY01000030">
    <property type="protein sequence ID" value="EJL72718.1"/>
    <property type="molecule type" value="Genomic_DNA"/>
</dbReference>
<gene>
    <name evidence="2" type="ORF">PMI13_01865</name>
</gene>
<accession>J2KHX7</accession>
<dbReference type="OrthoDB" id="9809977at2"/>
<proteinExistence type="predicted"/>
<organism evidence="2 3">
    <name type="scientific">Chryseobacterium populi</name>
    <dbReference type="NCBI Taxonomy" id="1144316"/>
    <lineage>
        <taxon>Bacteria</taxon>
        <taxon>Pseudomonadati</taxon>
        <taxon>Bacteroidota</taxon>
        <taxon>Flavobacteriia</taxon>
        <taxon>Flavobacteriales</taxon>
        <taxon>Weeksellaceae</taxon>
        <taxon>Chryseobacterium group</taxon>
        <taxon>Chryseobacterium</taxon>
    </lineage>
</organism>
<evidence type="ECO:0000313" key="2">
    <source>
        <dbReference type="EMBL" id="EJL72718.1"/>
    </source>
</evidence>
<feature type="transmembrane region" description="Helical" evidence="1">
    <location>
        <begin position="72"/>
        <end position="91"/>
    </location>
</feature>
<comment type="caution">
    <text evidence="2">The sequence shown here is derived from an EMBL/GenBank/DDBJ whole genome shotgun (WGS) entry which is preliminary data.</text>
</comment>
<keyword evidence="3" id="KW-1185">Reference proteome</keyword>
<feature type="transmembrane region" description="Helical" evidence="1">
    <location>
        <begin position="103"/>
        <end position="122"/>
    </location>
</feature>
<keyword evidence="1" id="KW-1133">Transmembrane helix</keyword>